<proteinExistence type="predicted"/>
<dbReference type="EMBL" id="JAANBB010000009">
    <property type="protein sequence ID" value="KAF7556798.1"/>
    <property type="molecule type" value="Genomic_DNA"/>
</dbReference>
<organism evidence="2 3">
    <name type="scientific">Cylindrodendrum hubeiense</name>
    <dbReference type="NCBI Taxonomy" id="595255"/>
    <lineage>
        <taxon>Eukaryota</taxon>
        <taxon>Fungi</taxon>
        <taxon>Dikarya</taxon>
        <taxon>Ascomycota</taxon>
        <taxon>Pezizomycotina</taxon>
        <taxon>Sordariomycetes</taxon>
        <taxon>Hypocreomycetidae</taxon>
        <taxon>Hypocreales</taxon>
        <taxon>Nectriaceae</taxon>
        <taxon>Cylindrodendrum</taxon>
    </lineage>
</organism>
<protein>
    <submittedName>
        <fullName evidence="2">Uncharacterized protein</fullName>
    </submittedName>
</protein>
<reference evidence="2" key="1">
    <citation type="submission" date="2020-03" db="EMBL/GenBank/DDBJ databases">
        <title>Draft Genome Sequence of Cylindrodendrum hubeiense.</title>
        <authorList>
            <person name="Buettner E."/>
            <person name="Kellner H."/>
        </authorList>
    </citation>
    <scope>NUCLEOTIDE SEQUENCE</scope>
    <source>
        <strain evidence="2">IHI 201604</strain>
    </source>
</reference>
<dbReference type="Proteomes" id="UP000722485">
    <property type="component" value="Unassembled WGS sequence"/>
</dbReference>
<sequence>MGIRFSKFRKAKHVVAQGVDPILGSDPYAFRYEAQVQGPKPKYYNPYTHSSHARTASATWESYTGKVAGFPRPPVEATSPSEQRPARVGPVPPRASVQNVEWRSTRDAKPKSKKSRKRGVPRRKPVTTIQWAGSVRPPSKRYGIYDTRMRTAIFG</sequence>
<comment type="caution">
    <text evidence="2">The sequence shown here is derived from an EMBL/GenBank/DDBJ whole genome shotgun (WGS) entry which is preliminary data.</text>
</comment>
<accession>A0A9P5LMC6</accession>
<evidence type="ECO:0000313" key="3">
    <source>
        <dbReference type="Proteomes" id="UP000722485"/>
    </source>
</evidence>
<name>A0A9P5LMC6_9HYPO</name>
<feature type="compositionally biased region" description="Basic residues" evidence="1">
    <location>
        <begin position="111"/>
        <end position="125"/>
    </location>
</feature>
<feature type="region of interest" description="Disordered" evidence="1">
    <location>
        <begin position="69"/>
        <end position="139"/>
    </location>
</feature>
<evidence type="ECO:0000256" key="1">
    <source>
        <dbReference type="SAM" id="MobiDB-lite"/>
    </source>
</evidence>
<gene>
    <name evidence="2" type="ORF">G7Z17_g1127</name>
</gene>
<evidence type="ECO:0000313" key="2">
    <source>
        <dbReference type="EMBL" id="KAF7556798.1"/>
    </source>
</evidence>
<dbReference type="OrthoDB" id="10416388at2759"/>
<dbReference type="AlphaFoldDB" id="A0A9P5LMC6"/>
<keyword evidence="3" id="KW-1185">Reference proteome</keyword>